<feature type="domain" description="FHA" evidence="2">
    <location>
        <begin position="36"/>
        <end position="102"/>
    </location>
</feature>
<evidence type="ECO:0000259" key="2">
    <source>
        <dbReference type="Pfam" id="PF00498"/>
    </source>
</evidence>
<evidence type="ECO:0000313" key="5">
    <source>
        <dbReference type="Proteomes" id="UP001549184"/>
    </source>
</evidence>
<protein>
    <submittedName>
        <fullName evidence="4">Type VI secretion system protein ImpI</fullName>
    </submittedName>
</protein>
<comment type="caution">
    <text evidence="4">The sequence shown here is derived from an EMBL/GenBank/DDBJ whole genome shotgun (WGS) entry which is preliminary data.</text>
</comment>
<dbReference type="Proteomes" id="UP001549184">
    <property type="component" value="Unassembled WGS sequence"/>
</dbReference>
<evidence type="ECO:0000256" key="1">
    <source>
        <dbReference type="SAM" id="MobiDB-lite"/>
    </source>
</evidence>
<organism evidence="4 5">
    <name type="scientific">Dyella japonica</name>
    <dbReference type="NCBI Taxonomy" id="231455"/>
    <lineage>
        <taxon>Bacteria</taxon>
        <taxon>Pseudomonadati</taxon>
        <taxon>Pseudomonadota</taxon>
        <taxon>Gammaproteobacteria</taxon>
        <taxon>Lysobacterales</taxon>
        <taxon>Rhodanobacteraceae</taxon>
        <taxon>Dyella</taxon>
    </lineage>
</organism>
<dbReference type="NCBIfam" id="TIGR03354">
    <property type="entry name" value="VI_FHA"/>
    <property type="match status" value="1"/>
</dbReference>
<dbReference type="CDD" id="cd00060">
    <property type="entry name" value="FHA"/>
    <property type="match status" value="1"/>
</dbReference>
<keyword evidence="5" id="KW-1185">Reference proteome</keyword>
<dbReference type="InterPro" id="IPR046883">
    <property type="entry name" value="T6SS_FHA_C"/>
</dbReference>
<dbReference type="InterPro" id="IPR017735">
    <property type="entry name" value="T6SS_FHA"/>
</dbReference>
<dbReference type="InterPro" id="IPR008984">
    <property type="entry name" value="SMAD_FHA_dom_sf"/>
</dbReference>
<dbReference type="EMBL" id="JBEPMU010000009">
    <property type="protein sequence ID" value="MET3654743.1"/>
    <property type="molecule type" value="Genomic_DNA"/>
</dbReference>
<dbReference type="SUPFAM" id="SSF49879">
    <property type="entry name" value="SMAD/FHA domain"/>
    <property type="match status" value="1"/>
</dbReference>
<dbReference type="Pfam" id="PF20232">
    <property type="entry name" value="T6SS_FHA_C"/>
    <property type="match status" value="1"/>
</dbReference>
<name>A0ABV2K3U8_9GAMM</name>
<accession>A0ABV2K3U8</accession>
<sequence>MTVTAVPRHVTLVVSNPQALQHGSTPRHRFDRTGGTIGSRAANWILADRQDRIEPIHCEICVEDGHFCAVDRSGQTHINGAHAPIGRGVGVRLSEGDTLLVGPYVLSVHLHDNDDAPSDPSTSSVDELFGEQGSDLLDPADETSRASAMRPPVHEGLAAFQALSTPDAGRLDLDPLHALDAAESKAVPPTPDPLDPIHYGLSPAKPQADLSATRFEAVSGAPPIHFGEMPMNQQRMDATKAQHWISAQQSNGGDPRQWVAPLFEGLGVSLSTVDAQTAYRLLLECGQALQATLQGLTALYRVTAGSDERLALLGRTLQPIEDNPLRLSLSYEDTARALFGNERSVVHLSAKAAMEESLAQVRRHQEAIVQGISAGLDALLRSFSPDALLQRFQRYQPDPAPAPDTDDWAWRMYTHYFNELASSRQMGFEKLFWEVFEQAYDHALRAEAQ</sequence>
<reference evidence="4 5" key="1">
    <citation type="submission" date="2024-06" db="EMBL/GenBank/DDBJ databases">
        <title>Sorghum-associated microbial communities from plants grown in Nebraska, USA.</title>
        <authorList>
            <person name="Schachtman D."/>
        </authorList>
    </citation>
    <scope>NUCLEOTIDE SEQUENCE [LARGE SCALE GENOMIC DNA]</scope>
    <source>
        <strain evidence="4 5">1073</strain>
    </source>
</reference>
<feature type="region of interest" description="Disordered" evidence="1">
    <location>
        <begin position="112"/>
        <end position="146"/>
    </location>
</feature>
<evidence type="ECO:0000313" key="4">
    <source>
        <dbReference type="EMBL" id="MET3654743.1"/>
    </source>
</evidence>
<dbReference type="Pfam" id="PF00498">
    <property type="entry name" value="FHA"/>
    <property type="match status" value="1"/>
</dbReference>
<dbReference type="InterPro" id="IPR000253">
    <property type="entry name" value="FHA_dom"/>
</dbReference>
<dbReference type="Gene3D" id="2.60.200.20">
    <property type="match status" value="1"/>
</dbReference>
<evidence type="ECO:0000259" key="3">
    <source>
        <dbReference type="Pfam" id="PF20232"/>
    </source>
</evidence>
<gene>
    <name evidence="4" type="ORF">ABIC75_004491</name>
</gene>
<proteinExistence type="predicted"/>
<feature type="domain" description="Type VI secretion system FHA" evidence="3">
    <location>
        <begin position="264"/>
        <end position="442"/>
    </location>
</feature>
<dbReference type="RefSeq" id="WP_354016085.1">
    <property type="nucleotide sequence ID" value="NZ_JBEPMU010000009.1"/>
</dbReference>